<keyword evidence="5" id="KW-0378">Hydrolase</keyword>
<dbReference type="Gene3D" id="1.10.10.10">
    <property type="entry name" value="Winged helix-like DNA-binding domain superfamily/Winged helix DNA-binding domain"/>
    <property type="match status" value="1"/>
</dbReference>
<dbReference type="FunFam" id="1.10.10.10:FF:000513">
    <property type="entry name" value="ATP-dependent DNA helicase"/>
    <property type="match status" value="1"/>
</dbReference>
<organism evidence="5 6">
    <name type="scientific">Stegodyphus mimosarum</name>
    <name type="common">African social velvet spider</name>
    <dbReference type="NCBI Taxonomy" id="407821"/>
    <lineage>
        <taxon>Eukaryota</taxon>
        <taxon>Metazoa</taxon>
        <taxon>Ecdysozoa</taxon>
        <taxon>Arthropoda</taxon>
        <taxon>Chelicerata</taxon>
        <taxon>Arachnida</taxon>
        <taxon>Araneae</taxon>
        <taxon>Araneomorphae</taxon>
        <taxon>Entelegynae</taxon>
        <taxon>Eresoidea</taxon>
        <taxon>Eresidae</taxon>
        <taxon>Stegodyphus</taxon>
    </lineage>
</organism>
<keyword evidence="5" id="KW-0347">Helicase</keyword>
<evidence type="ECO:0000313" key="6">
    <source>
        <dbReference type="Proteomes" id="UP000054359"/>
    </source>
</evidence>
<evidence type="ECO:0000256" key="2">
    <source>
        <dbReference type="ARBA" id="ARBA00034808"/>
    </source>
</evidence>
<dbReference type="InterPro" id="IPR044876">
    <property type="entry name" value="HRDC_dom_sf"/>
</dbReference>
<dbReference type="GO" id="GO:0000166">
    <property type="term" value="F:nucleotide binding"/>
    <property type="evidence" value="ECO:0007669"/>
    <property type="project" value="InterPro"/>
</dbReference>
<dbReference type="InterPro" id="IPR029491">
    <property type="entry name" value="Helicase_HTH"/>
</dbReference>
<feature type="compositionally biased region" description="Polar residues" evidence="3">
    <location>
        <begin position="500"/>
        <end position="510"/>
    </location>
</feature>
<dbReference type="EC" id="5.6.2.4" evidence="2"/>
<comment type="catalytic activity">
    <reaction evidence="1">
        <text>Couples ATP hydrolysis with the unwinding of duplex DNA by translocating in the 3'-5' direction.</text>
        <dbReference type="EC" id="5.6.2.4"/>
    </reaction>
</comment>
<feature type="region of interest" description="Disordered" evidence="3">
    <location>
        <begin position="456"/>
        <end position="510"/>
    </location>
</feature>
<sequence length="510" mass="56890">MITKMQQYLNSTRCRRQMLLSHFEGHEVTHVGGTDICCDNCRKRLKRAKNVLKAGSSQNSLDDKKDFTEEAKLLFAVIEYTNGSFGLSVPILILRGSSSQRMSERMKNCPQYGMGKHKSDNWWKAFGRLLMCEKYLVEKKTGSGNFFSVVDMSDKSKRWFAETKQIPNKAEPFILEMNAELLALEETKAPAILKQSTSPPVRKVLSAAFKDARGELSEGSVEKLDEETSSLDDKAADPQEEILKGELYKKLMALRNKMADQDGLAPYMVFSNKNLLDMVVYRPSSLKSLSQIEGITAARISKFGQAMIDVITSFCKENALKEDVFPPKEGTRKLSPTTEAGLRALTPTVQETYRLYAIEKRSLPAAAKIRGMTEETLITHLAQAIKVGLPVDLDGLSVTQDIIDVITKVILSPPINSDVSRLSPIKQLCPPYIEFKHIKIVIALLQSKFGVDEIPVPSKESSVNEKSPSEAKQGVNNSPEDKEKVPFPKRKDSASIPNGFESSNVKRMKT</sequence>
<dbReference type="Proteomes" id="UP000054359">
    <property type="component" value="Unassembled WGS sequence"/>
</dbReference>
<dbReference type="STRING" id="407821.A0A087TXY7"/>
<dbReference type="PROSITE" id="PS50967">
    <property type="entry name" value="HRDC"/>
    <property type="match status" value="1"/>
</dbReference>
<dbReference type="Pfam" id="PF14493">
    <property type="entry name" value="HTH_40"/>
    <property type="match status" value="1"/>
</dbReference>
<protein>
    <recommendedName>
        <fullName evidence="2">DNA 3'-5' helicase</fullName>
        <ecNumber evidence="2">5.6.2.4</ecNumber>
    </recommendedName>
</protein>
<evidence type="ECO:0000259" key="4">
    <source>
        <dbReference type="PROSITE" id="PS50967"/>
    </source>
</evidence>
<dbReference type="InterPro" id="IPR002121">
    <property type="entry name" value="HRDC_dom"/>
</dbReference>
<dbReference type="OMA" id="KASETWH"/>
<feature type="non-terminal residue" evidence="5">
    <location>
        <position position="510"/>
    </location>
</feature>
<reference evidence="5 6" key="1">
    <citation type="submission" date="2013-11" db="EMBL/GenBank/DDBJ databases">
        <title>Genome sequencing of Stegodyphus mimosarum.</title>
        <authorList>
            <person name="Bechsgaard J."/>
        </authorList>
    </citation>
    <scope>NUCLEOTIDE SEQUENCE [LARGE SCALE GENOMIC DNA]</scope>
</reference>
<evidence type="ECO:0000313" key="5">
    <source>
        <dbReference type="EMBL" id="KFM69976.1"/>
    </source>
</evidence>
<dbReference type="InterPro" id="IPR010997">
    <property type="entry name" value="HRDC-like_sf"/>
</dbReference>
<dbReference type="InterPro" id="IPR036388">
    <property type="entry name" value="WH-like_DNA-bd_sf"/>
</dbReference>
<dbReference type="Gene3D" id="1.10.150.80">
    <property type="entry name" value="HRDC domain"/>
    <property type="match status" value="1"/>
</dbReference>
<proteinExistence type="predicted"/>
<dbReference type="GO" id="GO:0006260">
    <property type="term" value="P:DNA replication"/>
    <property type="evidence" value="ECO:0007669"/>
    <property type="project" value="InterPro"/>
</dbReference>
<dbReference type="InterPro" id="IPR036390">
    <property type="entry name" value="WH_DNA-bd_sf"/>
</dbReference>
<gene>
    <name evidence="5" type="ORF">X975_19650</name>
</gene>
<dbReference type="InterPro" id="IPR032284">
    <property type="entry name" value="RecQ_Zn-bd"/>
</dbReference>
<dbReference type="Pfam" id="PF16124">
    <property type="entry name" value="RecQ_Zn_bind"/>
    <property type="match status" value="1"/>
</dbReference>
<dbReference type="SUPFAM" id="SSF47819">
    <property type="entry name" value="HRDC-like"/>
    <property type="match status" value="1"/>
</dbReference>
<dbReference type="SMART" id="SM00341">
    <property type="entry name" value="HRDC"/>
    <property type="match status" value="1"/>
</dbReference>
<name>A0A087TXY7_STEMI</name>
<dbReference type="EMBL" id="KK117261">
    <property type="protein sequence ID" value="KFM69976.1"/>
    <property type="molecule type" value="Genomic_DNA"/>
</dbReference>
<dbReference type="GO" id="GO:0006281">
    <property type="term" value="P:DNA repair"/>
    <property type="evidence" value="ECO:0007669"/>
    <property type="project" value="InterPro"/>
</dbReference>
<dbReference type="AlphaFoldDB" id="A0A087TXY7"/>
<dbReference type="Pfam" id="PF00570">
    <property type="entry name" value="HRDC"/>
    <property type="match status" value="1"/>
</dbReference>
<feature type="compositionally biased region" description="Basic and acidic residues" evidence="3">
    <location>
        <begin position="479"/>
        <end position="493"/>
    </location>
</feature>
<dbReference type="SMART" id="SM00956">
    <property type="entry name" value="RQC"/>
    <property type="match status" value="1"/>
</dbReference>
<dbReference type="GO" id="GO:0003676">
    <property type="term" value="F:nucleic acid binding"/>
    <property type="evidence" value="ECO:0007669"/>
    <property type="project" value="InterPro"/>
</dbReference>
<evidence type="ECO:0000256" key="1">
    <source>
        <dbReference type="ARBA" id="ARBA00034617"/>
    </source>
</evidence>
<dbReference type="GO" id="GO:0043138">
    <property type="term" value="F:3'-5' DNA helicase activity"/>
    <property type="evidence" value="ECO:0007669"/>
    <property type="project" value="UniProtKB-EC"/>
</dbReference>
<dbReference type="InterPro" id="IPR018982">
    <property type="entry name" value="RQC_domain"/>
</dbReference>
<dbReference type="OrthoDB" id="10261556at2759"/>
<keyword evidence="5" id="KW-0067">ATP-binding</keyword>
<evidence type="ECO:0000256" key="3">
    <source>
        <dbReference type="SAM" id="MobiDB-lite"/>
    </source>
</evidence>
<keyword evidence="6" id="KW-1185">Reference proteome</keyword>
<dbReference type="SUPFAM" id="SSF46785">
    <property type="entry name" value="Winged helix' DNA-binding domain"/>
    <property type="match status" value="1"/>
</dbReference>
<accession>A0A087TXY7</accession>
<feature type="domain" description="HRDC" evidence="4">
    <location>
        <begin position="241"/>
        <end position="321"/>
    </location>
</feature>
<keyword evidence="5" id="KW-0547">Nucleotide-binding</keyword>
<dbReference type="Pfam" id="PF09382">
    <property type="entry name" value="RQC"/>
    <property type="match status" value="1"/>
</dbReference>